<evidence type="ECO:0000313" key="2">
    <source>
        <dbReference type="EMBL" id="BAQ43917.1"/>
    </source>
</evidence>
<evidence type="ECO:0000313" key="3">
    <source>
        <dbReference type="Proteomes" id="UP000061432"/>
    </source>
</evidence>
<dbReference type="EMBL" id="AP014704">
    <property type="protein sequence ID" value="BAQ43917.1"/>
    <property type="molecule type" value="Genomic_DNA"/>
</dbReference>
<feature type="transmembrane region" description="Helical" evidence="1">
    <location>
        <begin position="181"/>
        <end position="202"/>
    </location>
</feature>
<name>A0A0C6FAT8_9HYPH</name>
<dbReference type="PATRIC" id="fig|270351.10.peg.430"/>
<dbReference type="OrthoDB" id="6028223at2"/>
<keyword evidence="1" id="KW-0812">Transmembrane</keyword>
<dbReference type="RefSeq" id="WP_060845513.1">
    <property type="nucleotide sequence ID" value="NZ_AP014704.1"/>
</dbReference>
<reference evidence="2 3" key="1">
    <citation type="journal article" date="2015" name="Genome Announc.">
        <title>Complete Genome Sequence of Methylobacterium aquaticum Strain 22A, Isolated from Racomitrium japonicum Moss.</title>
        <authorList>
            <person name="Tani A."/>
            <person name="Ogura Y."/>
            <person name="Hayashi T."/>
            <person name="Kimbara K."/>
        </authorList>
    </citation>
    <scope>NUCLEOTIDE SEQUENCE [LARGE SCALE GENOMIC DNA]</scope>
    <source>
        <strain evidence="2 3">MA-22A</strain>
    </source>
</reference>
<protein>
    <recommendedName>
        <fullName evidence="4">DUF5625 domain-containing protein</fullName>
    </recommendedName>
</protein>
<dbReference type="STRING" id="270351.Maq22A_c02150"/>
<dbReference type="Proteomes" id="UP000061432">
    <property type="component" value="Chromosome"/>
</dbReference>
<gene>
    <name evidence="2" type="ORF">Maq22A_c02150</name>
</gene>
<evidence type="ECO:0000256" key="1">
    <source>
        <dbReference type="SAM" id="Phobius"/>
    </source>
</evidence>
<keyword evidence="1" id="KW-1133">Transmembrane helix</keyword>
<keyword evidence="1" id="KW-0472">Membrane</keyword>
<sequence>MGAFFIRYRWLTVALLVVVAFAVVFGIWSRWITADPLDASLSMSPPGRVETDVVVRLSCPHRLRLHLSSKTRAREDMRRLVGRYGTAEGIDIPLQWSFRDMAGQPVAWGKAENIGSDGFDAEGFYRTVSTSLPLPAGKYRLSAALTEEMAGFQDVSAQMSFRCHPKASAGWQTDLLFFGSFAWLLAWPIMAILALWLAALALRDRGRARAVR</sequence>
<accession>A0A0C6FAT8</accession>
<evidence type="ECO:0008006" key="4">
    <source>
        <dbReference type="Google" id="ProtNLM"/>
    </source>
</evidence>
<dbReference type="AlphaFoldDB" id="A0A0C6FAT8"/>
<proteinExistence type="predicted"/>
<dbReference type="KEGG" id="maqu:Maq22A_c02150"/>
<reference evidence="3" key="2">
    <citation type="submission" date="2015-01" db="EMBL/GenBank/DDBJ databases">
        <title>Complete genome sequence of Methylobacterium aquaticum strain 22A.</title>
        <authorList>
            <person name="Tani A."/>
            <person name="Ogura Y."/>
            <person name="Hayashi T."/>
        </authorList>
    </citation>
    <scope>NUCLEOTIDE SEQUENCE [LARGE SCALE GENOMIC DNA]</scope>
    <source>
        <strain evidence="3">MA-22A</strain>
    </source>
</reference>
<organism evidence="2 3">
    <name type="scientific">Methylobacterium aquaticum</name>
    <dbReference type="NCBI Taxonomy" id="270351"/>
    <lineage>
        <taxon>Bacteria</taxon>
        <taxon>Pseudomonadati</taxon>
        <taxon>Pseudomonadota</taxon>
        <taxon>Alphaproteobacteria</taxon>
        <taxon>Hyphomicrobiales</taxon>
        <taxon>Methylobacteriaceae</taxon>
        <taxon>Methylobacterium</taxon>
    </lineage>
</organism>
<feature type="transmembrane region" description="Helical" evidence="1">
    <location>
        <begin position="12"/>
        <end position="32"/>
    </location>
</feature>